<dbReference type="OrthoDB" id="9803895at2"/>
<dbReference type="PROSITE" id="PS51178">
    <property type="entry name" value="PASTA"/>
    <property type="match status" value="2"/>
</dbReference>
<organism evidence="3 4">
    <name type="scientific">Olivibacter domesticus</name>
    <name type="common">Pseudosphingobacterium domesticum</name>
    <dbReference type="NCBI Taxonomy" id="407022"/>
    <lineage>
        <taxon>Bacteria</taxon>
        <taxon>Pseudomonadati</taxon>
        <taxon>Bacteroidota</taxon>
        <taxon>Sphingobacteriia</taxon>
        <taxon>Sphingobacteriales</taxon>
        <taxon>Sphingobacteriaceae</taxon>
        <taxon>Olivibacter</taxon>
    </lineage>
</organism>
<dbReference type="EMBL" id="FOAF01000002">
    <property type="protein sequence ID" value="SEL37345.1"/>
    <property type="molecule type" value="Genomic_DNA"/>
</dbReference>
<feature type="domain" description="PASTA" evidence="2">
    <location>
        <begin position="42"/>
        <end position="107"/>
    </location>
</feature>
<sequence length="254" mass="27777">MNKLFQYLRTQTFRKNLIIALISGIVFLLLLFYSLRFYTRHGEALEVPVLKGISIEGAINKLENQGFRYQVDSVYQADKKPGLVIEQDPDAGTKVKRNRTLYLTIITKNAPEVQLPNLTEMALLEAVSTLNNYGLKLGDTIYIPDIARDRVLDVKYGGQKITTGQPIPKGSKIDLVLGNGMGESEVTVPNLVGYTLDEAIFSLKGASLTLGTVKYMGPVADSSSVRVISQTPEADPSGEKKVSIGTPVNLALSN</sequence>
<feature type="domain" description="PASTA" evidence="2">
    <location>
        <begin position="182"/>
        <end position="254"/>
    </location>
</feature>
<dbReference type="RefSeq" id="WP_093324162.1">
    <property type="nucleotide sequence ID" value="NZ_FOAF01000002.1"/>
</dbReference>
<dbReference type="InterPro" id="IPR005543">
    <property type="entry name" value="PASTA_dom"/>
</dbReference>
<accession>A0A1H7PQ14</accession>
<name>A0A1H7PQ14_OLID1</name>
<dbReference type="Gene3D" id="3.30.10.20">
    <property type="match status" value="3"/>
</dbReference>
<evidence type="ECO:0000313" key="3">
    <source>
        <dbReference type="EMBL" id="SEL37345.1"/>
    </source>
</evidence>
<proteinExistence type="predicted"/>
<keyword evidence="1" id="KW-0812">Transmembrane</keyword>
<dbReference type="AlphaFoldDB" id="A0A1H7PQ14"/>
<keyword evidence="4" id="KW-1185">Reference proteome</keyword>
<keyword evidence="1" id="KW-0472">Membrane</keyword>
<dbReference type="SMART" id="SM00740">
    <property type="entry name" value="PASTA"/>
    <property type="match status" value="3"/>
</dbReference>
<keyword evidence="1" id="KW-1133">Transmembrane helix</keyword>
<protein>
    <submittedName>
        <fullName evidence="3">PASTA domain, binds beta-lactams</fullName>
    </submittedName>
</protein>
<gene>
    <name evidence="3" type="ORF">SAMN05661044_02303</name>
</gene>
<feature type="transmembrane region" description="Helical" evidence="1">
    <location>
        <begin position="17"/>
        <end position="35"/>
    </location>
</feature>
<dbReference type="Pfam" id="PF03793">
    <property type="entry name" value="PASTA"/>
    <property type="match status" value="3"/>
</dbReference>
<dbReference type="Proteomes" id="UP000199421">
    <property type="component" value="Unassembled WGS sequence"/>
</dbReference>
<evidence type="ECO:0000256" key="1">
    <source>
        <dbReference type="SAM" id="Phobius"/>
    </source>
</evidence>
<evidence type="ECO:0000259" key="2">
    <source>
        <dbReference type="PROSITE" id="PS51178"/>
    </source>
</evidence>
<evidence type="ECO:0000313" key="4">
    <source>
        <dbReference type="Proteomes" id="UP000199421"/>
    </source>
</evidence>
<dbReference type="CDD" id="cd06577">
    <property type="entry name" value="PASTA_pknB"/>
    <property type="match status" value="3"/>
</dbReference>
<reference evidence="4" key="1">
    <citation type="submission" date="2016-10" db="EMBL/GenBank/DDBJ databases">
        <authorList>
            <person name="Varghese N."/>
            <person name="Submissions S."/>
        </authorList>
    </citation>
    <scope>NUCLEOTIDE SEQUENCE [LARGE SCALE GENOMIC DNA]</scope>
    <source>
        <strain evidence="4">DSM 18733</strain>
    </source>
</reference>
<dbReference type="STRING" id="407022.SAMN05661044_02303"/>